<protein>
    <submittedName>
        <fullName evidence="3">Uncharacterized protein</fullName>
    </submittedName>
</protein>
<reference evidence="3" key="2">
    <citation type="submission" date="2020-09" db="EMBL/GenBank/DDBJ databases">
        <authorList>
            <person name="Sun Q."/>
            <person name="Zhou Y."/>
        </authorList>
    </citation>
    <scope>NUCLEOTIDE SEQUENCE</scope>
    <source>
        <strain evidence="3">CGMCC 4.7201</strain>
    </source>
</reference>
<keyword evidence="4" id="KW-1185">Reference proteome</keyword>
<proteinExistence type="predicted"/>
<keyword evidence="2" id="KW-1133">Transmembrane helix</keyword>
<keyword evidence="2" id="KW-0472">Membrane</keyword>
<evidence type="ECO:0000256" key="1">
    <source>
        <dbReference type="SAM" id="MobiDB-lite"/>
    </source>
</evidence>
<keyword evidence="2" id="KW-0812">Transmembrane</keyword>
<dbReference type="Proteomes" id="UP000641932">
    <property type="component" value="Unassembled WGS sequence"/>
</dbReference>
<evidence type="ECO:0000313" key="3">
    <source>
        <dbReference type="EMBL" id="GGO80842.1"/>
    </source>
</evidence>
<evidence type="ECO:0000256" key="2">
    <source>
        <dbReference type="SAM" id="Phobius"/>
    </source>
</evidence>
<dbReference type="RefSeq" id="WP_189129639.1">
    <property type="nucleotide sequence ID" value="NZ_BMMS01000001.1"/>
</dbReference>
<evidence type="ECO:0000313" key="4">
    <source>
        <dbReference type="Proteomes" id="UP000641932"/>
    </source>
</evidence>
<organism evidence="3 4">
    <name type="scientific">Wenjunlia tyrosinilytica</name>
    <dbReference type="NCBI Taxonomy" id="1544741"/>
    <lineage>
        <taxon>Bacteria</taxon>
        <taxon>Bacillati</taxon>
        <taxon>Actinomycetota</taxon>
        <taxon>Actinomycetes</taxon>
        <taxon>Kitasatosporales</taxon>
        <taxon>Streptomycetaceae</taxon>
        <taxon>Wenjunlia</taxon>
    </lineage>
</organism>
<accession>A0A917ZE66</accession>
<feature type="region of interest" description="Disordered" evidence="1">
    <location>
        <begin position="322"/>
        <end position="359"/>
    </location>
</feature>
<gene>
    <name evidence="3" type="ORF">GCM10012280_03700</name>
</gene>
<comment type="caution">
    <text evidence="3">The sequence shown here is derived from an EMBL/GenBank/DDBJ whole genome shotgun (WGS) entry which is preliminary data.</text>
</comment>
<feature type="transmembrane region" description="Helical" evidence="2">
    <location>
        <begin position="67"/>
        <end position="86"/>
    </location>
</feature>
<feature type="region of interest" description="Disordered" evidence="1">
    <location>
        <begin position="1"/>
        <end position="21"/>
    </location>
</feature>
<sequence length="359" mass="38405">MTGRGDPPEGAPDGIPGGDDEYRSVVFDESFVRAARIQEFSATERMRSDARAVRTRGRLHGSVSRQAFALILLIALAFGTAVYMGIRHPYRQPDTAVPTQATMAMIPLAPARGGEPPTGAPRDLFKKGPASQYRVGADGIALPAVRRTDHFSVSQVLQAAMAAKEYLVASSINPDVLMSRQTRPVRRMLAPEQQAQFDRSLTRPADDGRHAATGWMVRFDPAKVKLADQGVRVDGSIQVRETDADSLQVTTDHTFVYAVGSARGDGKADKAAALYTVRRELRLGFDRTALRESQPVLLESSSEAGPQLCSVDASMYFQPVLPGTLKSGGDPGKSGGTDPFDHDKPVGATCGQLAAGAQG</sequence>
<dbReference type="EMBL" id="BMMS01000001">
    <property type="protein sequence ID" value="GGO80842.1"/>
    <property type="molecule type" value="Genomic_DNA"/>
</dbReference>
<name>A0A917ZE66_9ACTN</name>
<dbReference type="AlphaFoldDB" id="A0A917ZE66"/>
<reference evidence="3" key="1">
    <citation type="journal article" date="2014" name="Int. J. Syst. Evol. Microbiol.">
        <title>Complete genome sequence of Corynebacterium casei LMG S-19264T (=DSM 44701T), isolated from a smear-ripened cheese.</title>
        <authorList>
            <consortium name="US DOE Joint Genome Institute (JGI-PGF)"/>
            <person name="Walter F."/>
            <person name="Albersmeier A."/>
            <person name="Kalinowski J."/>
            <person name="Ruckert C."/>
        </authorList>
    </citation>
    <scope>NUCLEOTIDE SEQUENCE</scope>
    <source>
        <strain evidence="3">CGMCC 4.7201</strain>
    </source>
</reference>